<evidence type="ECO:0000313" key="1">
    <source>
        <dbReference type="EMBL" id="ALF55965.1"/>
    </source>
</evidence>
<proteinExistence type="predicted"/>
<dbReference type="OrthoDB" id="515811at2"/>
<dbReference type="PATRIC" id="fig|224013.5.peg.6930"/>
<reference evidence="2" key="1">
    <citation type="submission" date="2015-07" db="EMBL/GenBank/DDBJ databases">
        <title>Genome Of Nitrogen-Fixing Cyanobacterium Nostoc piscinale CENA21 From Solimoes/Amazon River Floodplain Sediments And Comparative Genomics To Uncover Biosynthetic Natural Products Potential.</title>
        <authorList>
            <person name="Leao T.F."/>
            <person name="Leao P.N."/>
            <person name="Guimaraes P.I."/>
            <person name="de Melo A.G.C."/>
            <person name="Ramos R.T.J."/>
            <person name="Silva A."/>
            <person name="Fiore M.F."/>
            <person name="Schneider M.P.C."/>
        </authorList>
    </citation>
    <scope>NUCLEOTIDE SEQUENCE [LARGE SCALE GENOMIC DNA]</scope>
    <source>
        <strain evidence="2">CENA21</strain>
    </source>
</reference>
<sequence>MTKTLLNLTIRLVLQELEGILETYPHHPYQEAFANPDMRQNLVAYILSRIPNQYITVDEAEKPKFICSESLCRSLESTLHIESIIRQGVEKILGEQAQNLHRYIPEAVDPGLAASHWFG</sequence>
<dbReference type="EMBL" id="CP012036">
    <property type="protein sequence ID" value="ALF55965.1"/>
    <property type="molecule type" value="Genomic_DNA"/>
</dbReference>
<keyword evidence="2" id="KW-1185">Reference proteome</keyword>
<accession>A0A0M4SVZ2</accession>
<name>A0A0M4SVZ2_9NOSO</name>
<dbReference type="STRING" id="224013.ACX27_28975"/>
<evidence type="ECO:0000313" key="2">
    <source>
        <dbReference type="Proteomes" id="UP000062645"/>
    </source>
</evidence>
<dbReference type="Proteomes" id="UP000062645">
    <property type="component" value="Chromosome"/>
</dbReference>
<reference evidence="1 2" key="2">
    <citation type="journal article" date="2016" name="Genome Announc.">
        <title>Draft Genome Sequence of the N2-Fixing Cyanobacterium Nostoc piscinale CENA21, Isolated from the Brazilian Amazon Floodplain.</title>
        <authorList>
            <person name="Leao T."/>
            <person name="Guimaraes P.I."/>
            <person name="de Melo A.G."/>
            <person name="Ramos R.T."/>
            <person name="Leao P.N."/>
            <person name="Silva A."/>
            <person name="Fiore M.F."/>
            <person name="Schneider M.P."/>
        </authorList>
    </citation>
    <scope>NUCLEOTIDE SEQUENCE [LARGE SCALE GENOMIC DNA]</scope>
    <source>
        <strain evidence="1 2">CENA21</strain>
    </source>
</reference>
<protein>
    <recommendedName>
        <fullName evidence="3">Competence protein ComFB</fullName>
    </recommendedName>
</protein>
<gene>
    <name evidence="1" type="ORF">ACX27_28975</name>
</gene>
<organism evidence="1 2">
    <name type="scientific">Nostoc piscinale CENA21</name>
    <dbReference type="NCBI Taxonomy" id="224013"/>
    <lineage>
        <taxon>Bacteria</taxon>
        <taxon>Bacillati</taxon>
        <taxon>Cyanobacteriota</taxon>
        <taxon>Cyanophyceae</taxon>
        <taxon>Nostocales</taxon>
        <taxon>Nostocaceae</taxon>
        <taxon>Nostoc</taxon>
    </lineage>
</organism>
<evidence type="ECO:0008006" key="3">
    <source>
        <dbReference type="Google" id="ProtNLM"/>
    </source>
</evidence>
<dbReference type="AlphaFoldDB" id="A0A0M4SVZ2"/>
<dbReference type="KEGG" id="npz:ACX27_28975"/>
<dbReference type="RefSeq" id="WP_062297630.1">
    <property type="nucleotide sequence ID" value="NZ_CP012036.1"/>
</dbReference>